<feature type="transmembrane region" description="Helical" evidence="5">
    <location>
        <begin position="21"/>
        <end position="41"/>
    </location>
</feature>
<dbReference type="NCBIfam" id="TIGR03057">
    <property type="entry name" value="xxxLxxG_by_4"/>
    <property type="match status" value="1"/>
</dbReference>
<keyword evidence="3 5" id="KW-1133">Transmembrane helix</keyword>
<evidence type="ECO:0000259" key="6">
    <source>
        <dbReference type="Pfam" id="PF12698"/>
    </source>
</evidence>
<dbReference type="InterPro" id="IPR051328">
    <property type="entry name" value="T7SS_ABC-Transporter"/>
</dbReference>
<name>A0ABX6YG26_9MICO</name>
<gene>
    <name evidence="7" type="ORF">HCR76_13150</name>
</gene>
<evidence type="ECO:0000256" key="3">
    <source>
        <dbReference type="ARBA" id="ARBA00022989"/>
    </source>
</evidence>
<dbReference type="EMBL" id="CP061169">
    <property type="protein sequence ID" value="QPZ37754.1"/>
    <property type="molecule type" value="Genomic_DNA"/>
</dbReference>
<dbReference type="NCBIfam" id="TIGR03062">
    <property type="entry name" value="pip_yhgE_Cterm"/>
    <property type="match status" value="1"/>
</dbReference>
<evidence type="ECO:0000256" key="1">
    <source>
        <dbReference type="ARBA" id="ARBA00004141"/>
    </source>
</evidence>
<keyword evidence="4 5" id="KW-0472">Membrane</keyword>
<feature type="domain" description="ABC-2 type transporter transmembrane" evidence="6">
    <location>
        <begin position="408"/>
        <end position="610"/>
    </location>
</feature>
<dbReference type="InterPro" id="IPR017500">
    <property type="entry name" value="Phage_infect_YhgE_N"/>
</dbReference>
<sequence length="631" mass="65707">MKVFAMLRAEFARLTATTMAKVALLALMVVPLLYGGLYLWANQDPYDNLDQVPVALVVDDEGTTSDGDYTNYGDDVAESLLEDGTFSWSRVSRSSAEHGVASGDFDFSVTIPAAFSESLVSPQTDDPRQAEVVLTTNDANSYLASTIGESAITTIKEQIVSMVNEQAASRMLDAIAEIRVNLVSAADGADKLADGAETAYNGSSDLADGLAKLTTGATSLSDGLDELKSKTQSLPGQTETLANGAAQVAAGNQKIADTADSVAAASESFNSALPGVRTDISEWLTEQGYDDGQIAEVLAKLDPLRSKADAVNSTVQGTVSSIDDLSNGAWQVSNGARALADAMPALTAGISDAAAGASQLEEGASTASAGAVSLRDGLSSLLGGITELRDGLHEGVNSIPNSSEELRDSQAATIADPVDVSTSAVTKAGTYGAGLAPFFVALAAWIGIYALFLIIKPVSKRAITAIRAPIRTALAGWMMPAGLGAIQMIALYFIVSGALGFTVHQPWGAFGIMALSSMTFAAIILALNVWFGSVGQFLGLVLMVVQLVTAGGTFPWQTLPEPLRALHFAFPMPYTVDALRQFMYGGSYAAAGQDAIVLGLWLVGALALTAVGVARMTRFRTMRDLQPSLIG</sequence>
<feature type="domain" description="ABC-2 type transporter transmembrane" evidence="6">
    <location>
        <begin position="26"/>
        <end position="184"/>
    </location>
</feature>
<dbReference type="NCBIfam" id="TIGR03061">
    <property type="entry name" value="pip_yhgE_Nterm"/>
    <property type="match status" value="1"/>
</dbReference>
<evidence type="ECO:0000313" key="7">
    <source>
        <dbReference type="EMBL" id="QPZ37754.1"/>
    </source>
</evidence>
<feature type="transmembrane region" description="Helical" evidence="5">
    <location>
        <begin position="507"/>
        <end position="530"/>
    </location>
</feature>
<evidence type="ECO:0000256" key="2">
    <source>
        <dbReference type="ARBA" id="ARBA00022692"/>
    </source>
</evidence>
<keyword evidence="2 5" id="KW-0812">Transmembrane</keyword>
<accession>A0ABX6YG26</accession>
<proteinExistence type="predicted"/>
<comment type="subcellular location">
    <subcellularLocation>
        <location evidence="1">Membrane</location>
        <topology evidence="1">Multi-pass membrane protein</topology>
    </subcellularLocation>
</comment>
<reference evidence="7 8" key="1">
    <citation type="submission" date="2020-12" db="EMBL/GenBank/DDBJ databases">
        <title>Microbacterium sp. HY060.</title>
        <authorList>
            <person name="Zhou J."/>
        </authorList>
    </citation>
    <scope>NUCLEOTIDE SEQUENCE [LARGE SCALE GENOMIC DNA]</scope>
    <source>
        <strain evidence="7 8">HY60</strain>
    </source>
</reference>
<dbReference type="InterPro" id="IPR017501">
    <property type="entry name" value="Phage_infect_YhgE_C"/>
</dbReference>
<evidence type="ECO:0000256" key="5">
    <source>
        <dbReference type="SAM" id="Phobius"/>
    </source>
</evidence>
<dbReference type="RefSeq" id="WP_166991285.1">
    <property type="nucleotide sequence ID" value="NZ_CP061169.1"/>
</dbReference>
<dbReference type="Proteomes" id="UP000662814">
    <property type="component" value="Chromosome"/>
</dbReference>
<feature type="transmembrane region" description="Helical" evidence="5">
    <location>
        <begin position="431"/>
        <end position="454"/>
    </location>
</feature>
<dbReference type="Gene3D" id="1.10.287.950">
    <property type="entry name" value="Methyl-accepting chemotaxis protein"/>
    <property type="match status" value="2"/>
</dbReference>
<dbReference type="InterPro" id="IPR023908">
    <property type="entry name" value="xxxLxxG_rpt"/>
</dbReference>
<keyword evidence="8" id="KW-1185">Reference proteome</keyword>
<feature type="transmembrane region" description="Helical" evidence="5">
    <location>
        <begin position="595"/>
        <end position="614"/>
    </location>
</feature>
<protein>
    <submittedName>
        <fullName evidence="7">YhgE/Pip domain-containing protein</fullName>
    </submittedName>
</protein>
<organism evidence="7 8">
    <name type="scientific">Paramicrobacterium chengjingii</name>
    <dbReference type="NCBI Taxonomy" id="2769067"/>
    <lineage>
        <taxon>Bacteria</taxon>
        <taxon>Bacillati</taxon>
        <taxon>Actinomycetota</taxon>
        <taxon>Actinomycetes</taxon>
        <taxon>Micrococcales</taxon>
        <taxon>Microbacteriaceae</taxon>
        <taxon>Paramicrobacterium</taxon>
    </lineage>
</organism>
<dbReference type="InterPro" id="IPR013525">
    <property type="entry name" value="ABC2_TM"/>
</dbReference>
<feature type="transmembrane region" description="Helical" evidence="5">
    <location>
        <begin position="537"/>
        <end position="556"/>
    </location>
</feature>
<dbReference type="PANTHER" id="PTHR43077:SF5">
    <property type="entry name" value="PHAGE INFECTION PROTEIN"/>
    <property type="match status" value="1"/>
</dbReference>
<feature type="transmembrane region" description="Helical" evidence="5">
    <location>
        <begin position="474"/>
        <end position="495"/>
    </location>
</feature>
<evidence type="ECO:0000313" key="8">
    <source>
        <dbReference type="Proteomes" id="UP000662814"/>
    </source>
</evidence>
<dbReference type="Pfam" id="PF12698">
    <property type="entry name" value="ABC2_membrane_3"/>
    <property type="match status" value="2"/>
</dbReference>
<dbReference type="PANTHER" id="PTHR43077">
    <property type="entry name" value="TRANSPORT PERMEASE YVFS-RELATED"/>
    <property type="match status" value="1"/>
</dbReference>
<evidence type="ECO:0000256" key="4">
    <source>
        <dbReference type="ARBA" id="ARBA00023136"/>
    </source>
</evidence>